<protein>
    <submittedName>
        <fullName evidence="2">Glycosyltransferase family 2 protein</fullName>
    </submittedName>
</protein>
<dbReference type="SUPFAM" id="SSF53448">
    <property type="entry name" value="Nucleotide-diphospho-sugar transferases"/>
    <property type="match status" value="1"/>
</dbReference>
<gene>
    <name evidence="2" type="ORF">EBB59_04440</name>
</gene>
<dbReference type="Gene3D" id="3.90.550.10">
    <property type="entry name" value="Spore Coat Polysaccharide Biosynthesis Protein SpsA, Chain A"/>
    <property type="match status" value="1"/>
</dbReference>
<dbReference type="Proteomes" id="UP000275012">
    <property type="component" value="Unassembled WGS sequence"/>
</dbReference>
<keyword evidence="2" id="KW-0808">Transferase</keyword>
<name>A0A3M2I1Z5_9GAMM</name>
<evidence type="ECO:0000259" key="1">
    <source>
        <dbReference type="Pfam" id="PF00535"/>
    </source>
</evidence>
<dbReference type="PANTHER" id="PTHR22916:SF3">
    <property type="entry name" value="UDP-GLCNAC:BETAGAL BETA-1,3-N-ACETYLGLUCOSAMINYLTRANSFERASE-LIKE PROTEIN 1"/>
    <property type="match status" value="1"/>
</dbReference>
<evidence type="ECO:0000313" key="2">
    <source>
        <dbReference type="EMBL" id="RMH93619.1"/>
    </source>
</evidence>
<feature type="domain" description="Glycosyltransferase 2-like" evidence="1">
    <location>
        <begin position="8"/>
        <end position="114"/>
    </location>
</feature>
<dbReference type="PANTHER" id="PTHR22916">
    <property type="entry name" value="GLYCOSYLTRANSFERASE"/>
    <property type="match status" value="1"/>
</dbReference>
<keyword evidence="3" id="KW-1185">Reference proteome</keyword>
<evidence type="ECO:0000313" key="3">
    <source>
        <dbReference type="Proteomes" id="UP000275012"/>
    </source>
</evidence>
<dbReference type="GO" id="GO:0016758">
    <property type="term" value="F:hexosyltransferase activity"/>
    <property type="evidence" value="ECO:0007669"/>
    <property type="project" value="UniProtKB-ARBA"/>
</dbReference>
<dbReference type="InterPro" id="IPR029044">
    <property type="entry name" value="Nucleotide-diphossugar_trans"/>
</dbReference>
<organism evidence="2 3">
    <name type="scientific">Solilutibacter pythonis</name>
    <dbReference type="NCBI Taxonomy" id="2483112"/>
    <lineage>
        <taxon>Bacteria</taxon>
        <taxon>Pseudomonadati</taxon>
        <taxon>Pseudomonadota</taxon>
        <taxon>Gammaproteobacteria</taxon>
        <taxon>Lysobacterales</taxon>
        <taxon>Lysobacteraceae</taxon>
        <taxon>Solilutibacter</taxon>
    </lineage>
</organism>
<dbReference type="InterPro" id="IPR001173">
    <property type="entry name" value="Glyco_trans_2-like"/>
</dbReference>
<comment type="caution">
    <text evidence="2">The sequence shown here is derived from an EMBL/GenBank/DDBJ whole genome shotgun (WGS) entry which is preliminary data.</text>
</comment>
<sequence length="328" mass="36823">MTLPTTAVVLCTWHGERYLPEQLSSLRAQTVQPDVYVLSDDASEDDSWALLQAFAEDRHTAGCAVVLHRNPVNLGYVRHFEQALQRVDAELLFTCDQDDIWHPDKIGWMRAQFATRHSLDLLHADARLVDADGVDLGGNLLGLLGLSKAERAAMHEGRGFDVLLRRNIVTGATMAFRRRVLRHALPFAEHWAHDEWIAIQAALHGEVDTLESVVIDYRQHGGNQIGVTARPRWQRWLGLGVDRHGYLRRQVLRQEALLAHLGRQAADAPAAIRQMAISERLAHARARAGTPASIRRRLPWVAAEWRSGRYRCFGSGWRSALADVLGMG</sequence>
<dbReference type="CDD" id="cd04196">
    <property type="entry name" value="GT_2_like_d"/>
    <property type="match status" value="1"/>
</dbReference>
<proteinExistence type="predicted"/>
<reference evidence="2 3" key="1">
    <citation type="submission" date="2018-10" db="EMBL/GenBank/DDBJ databases">
        <title>Proposal of Lysobacter pythonis sp. nov. isolated from royal pythons (Python regius).</title>
        <authorList>
            <person name="Hans-Juergen B."/>
            <person name="Huptas C."/>
            <person name="Sandra B."/>
            <person name="Igor L."/>
            <person name="Joachim S."/>
            <person name="Siegfried S."/>
            <person name="Mareike W."/>
            <person name="Peter K."/>
        </authorList>
    </citation>
    <scope>NUCLEOTIDE SEQUENCE [LARGE SCALE GENOMIC DNA]</scope>
    <source>
        <strain evidence="2 3">4284/11</strain>
    </source>
</reference>
<dbReference type="AlphaFoldDB" id="A0A3M2I1Z5"/>
<dbReference type="EMBL" id="RFLY01000005">
    <property type="protein sequence ID" value="RMH93619.1"/>
    <property type="molecule type" value="Genomic_DNA"/>
</dbReference>
<accession>A0A3M2I1Z5</accession>
<dbReference type="OrthoDB" id="9802649at2"/>
<dbReference type="Pfam" id="PF00535">
    <property type="entry name" value="Glycos_transf_2"/>
    <property type="match status" value="1"/>
</dbReference>